<keyword evidence="2" id="KW-1185">Reference proteome</keyword>
<reference evidence="1 2" key="1">
    <citation type="submission" date="2015-04" db="EMBL/GenBank/DDBJ databases">
        <authorList>
            <person name="Syromyatnikov M.Y."/>
            <person name="Popov V.N."/>
        </authorList>
    </citation>
    <scope>NUCLEOTIDE SEQUENCE [LARGE SCALE GENOMIC DNA]</scope>
</reference>
<dbReference type="Proteomes" id="UP000183832">
    <property type="component" value="Unassembled WGS sequence"/>
</dbReference>
<evidence type="ECO:0000313" key="1">
    <source>
        <dbReference type="EMBL" id="CRK94044.1"/>
    </source>
</evidence>
<dbReference type="AlphaFoldDB" id="A0A1J1I371"/>
<dbReference type="EMBL" id="CVRI01000038">
    <property type="protein sequence ID" value="CRK94044.1"/>
    <property type="molecule type" value="Genomic_DNA"/>
</dbReference>
<accession>A0A1J1I371</accession>
<gene>
    <name evidence="1" type="ORF">CLUMA_CG007568</name>
</gene>
<name>A0A1J1I371_9DIPT</name>
<evidence type="ECO:0000313" key="2">
    <source>
        <dbReference type="Proteomes" id="UP000183832"/>
    </source>
</evidence>
<sequence length="113" mass="13617">MSERVIHLDFIFMGLHQFSRRLWTNRRTILNLKDKERKNLSIGSRLMLLQPQDAICRSLLEQTWKRLEKHKMNSKCFKTSFASSTLMKVQHSTQKKCRLWGCCDILWFLFIQL</sequence>
<proteinExistence type="predicted"/>
<organism evidence="1 2">
    <name type="scientific">Clunio marinus</name>
    <dbReference type="NCBI Taxonomy" id="568069"/>
    <lineage>
        <taxon>Eukaryota</taxon>
        <taxon>Metazoa</taxon>
        <taxon>Ecdysozoa</taxon>
        <taxon>Arthropoda</taxon>
        <taxon>Hexapoda</taxon>
        <taxon>Insecta</taxon>
        <taxon>Pterygota</taxon>
        <taxon>Neoptera</taxon>
        <taxon>Endopterygota</taxon>
        <taxon>Diptera</taxon>
        <taxon>Nematocera</taxon>
        <taxon>Chironomoidea</taxon>
        <taxon>Chironomidae</taxon>
        <taxon>Clunio</taxon>
    </lineage>
</organism>
<protein>
    <submittedName>
        <fullName evidence="1">CLUMA_CG007568, isoform A</fullName>
    </submittedName>
</protein>